<dbReference type="PANTHER" id="PTHR24244:SF1">
    <property type="entry name" value="G-PROTEIN COUPLED RECEPTORS FAMILY 1 PROFILE DOMAIN-CONTAINING PROTEIN"/>
    <property type="match status" value="1"/>
</dbReference>
<keyword evidence="1" id="KW-0812">Transmembrane</keyword>
<keyword evidence="1" id="KW-0472">Membrane</keyword>
<dbReference type="Gene3D" id="1.20.1070.10">
    <property type="entry name" value="Rhodopsin 7-helix transmembrane proteins"/>
    <property type="match status" value="1"/>
</dbReference>
<feature type="non-terminal residue" evidence="2">
    <location>
        <position position="1"/>
    </location>
</feature>
<comment type="caution">
    <text evidence="2">The sequence shown here is derived from an EMBL/GenBank/DDBJ whole genome shotgun (WGS) entry which is preliminary data.</text>
</comment>
<proteinExistence type="predicted"/>
<reference evidence="2 3" key="1">
    <citation type="journal article" date="2018" name="Gigascience">
        <title>Genomes of trombidid mites reveal novel predicted allergens and laterally-transferred genes associated with secondary metabolism.</title>
        <authorList>
            <person name="Dong X."/>
            <person name="Chaisiri K."/>
            <person name="Xia D."/>
            <person name="Armstrong S.D."/>
            <person name="Fang Y."/>
            <person name="Donnelly M.J."/>
            <person name="Kadowaki T."/>
            <person name="McGarry J.W."/>
            <person name="Darby A.C."/>
            <person name="Makepeace B.L."/>
        </authorList>
    </citation>
    <scope>NUCLEOTIDE SEQUENCE [LARGE SCALE GENOMIC DNA]</scope>
    <source>
        <strain evidence="2">UoL-WK</strain>
    </source>
</reference>
<sequence>IIFHLLQTEQLTFLWILFILIVFGNSSVLITLLMSKNRKSRMNFFIMHLAFAGKQKKFTFLLERGDYLSEVYIKKSKNF</sequence>
<dbReference type="GO" id="GO:0008188">
    <property type="term" value="F:neuropeptide receptor activity"/>
    <property type="evidence" value="ECO:0007669"/>
    <property type="project" value="InterPro"/>
</dbReference>
<keyword evidence="1" id="KW-1133">Transmembrane helix</keyword>
<evidence type="ECO:0000313" key="3">
    <source>
        <dbReference type="Proteomes" id="UP000285301"/>
    </source>
</evidence>
<evidence type="ECO:0000313" key="2">
    <source>
        <dbReference type="EMBL" id="RWS03024.1"/>
    </source>
</evidence>
<keyword evidence="3" id="KW-1185">Reference proteome</keyword>
<keyword evidence="2" id="KW-0675">Receptor</keyword>
<dbReference type="OrthoDB" id="5987909at2759"/>
<dbReference type="AlphaFoldDB" id="A0A443QJ32"/>
<dbReference type="InterPro" id="IPR027294">
    <property type="entry name" value="NPS_rcpt"/>
</dbReference>
<dbReference type="EMBL" id="NCKU01006947">
    <property type="protein sequence ID" value="RWS03024.1"/>
    <property type="molecule type" value="Genomic_DNA"/>
</dbReference>
<dbReference type="PANTHER" id="PTHR24244">
    <property type="entry name" value="NEUROPEPTIDE S RECEPTOR"/>
    <property type="match status" value="1"/>
</dbReference>
<accession>A0A443QJ32</accession>
<evidence type="ECO:0000256" key="1">
    <source>
        <dbReference type="SAM" id="Phobius"/>
    </source>
</evidence>
<name>A0A443QJ32_9ACAR</name>
<dbReference type="STRING" id="1965070.A0A443QJ32"/>
<dbReference type="Proteomes" id="UP000285301">
    <property type="component" value="Unassembled WGS sequence"/>
</dbReference>
<protein>
    <submittedName>
        <fullName evidence="2">Cardioacceleratory peptide receptor-like protein</fullName>
    </submittedName>
</protein>
<organism evidence="2 3">
    <name type="scientific">Dinothrombium tinctorium</name>
    <dbReference type="NCBI Taxonomy" id="1965070"/>
    <lineage>
        <taxon>Eukaryota</taxon>
        <taxon>Metazoa</taxon>
        <taxon>Ecdysozoa</taxon>
        <taxon>Arthropoda</taxon>
        <taxon>Chelicerata</taxon>
        <taxon>Arachnida</taxon>
        <taxon>Acari</taxon>
        <taxon>Acariformes</taxon>
        <taxon>Trombidiformes</taxon>
        <taxon>Prostigmata</taxon>
        <taxon>Anystina</taxon>
        <taxon>Parasitengona</taxon>
        <taxon>Trombidioidea</taxon>
        <taxon>Trombidiidae</taxon>
        <taxon>Dinothrombium</taxon>
    </lineage>
</organism>
<dbReference type="GO" id="GO:0016020">
    <property type="term" value="C:membrane"/>
    <property type="evidence" value="ECO:0007669"/>
    <property type="project" value="InterPro"/>
</dbReference>
<feature type="transmembrane region" description="Helical" evidence="1">
    <location>
        <begin position="12"/>
        <end position="34"/>
    </location>
</feature>
<gene>
    <name evidence="2" type="ORF">B4U79_09055</name>
</gene>
<dbReference type="SUPFAM" id="SSF81321">
    <property type="entry name" value="Family A G protein-coupled receptor-like"/>
    <property type="match status" value="1"/>
</dbReference>